<accession>A0ABN9QFF2</accession>
<reference evidence="2" key="1">
    <citation type="submission" date="2023-10" db="EMBL/GenBank/DDBJ databases">
        <authorList>
            <person name="Chen Y."/>
            <person name="Shah S."/>
            <person name="Dougan E. K."/>
            <person name="Thang M."/>
            <person name="Chan C."/>
        </authorList>
    </citation>
    <scope>NUCLEOTIDE SEQUENCE [LARGE SCALE GENOMIC DNA]</scope>
</reference>
<keyword evidence="1" id="KW-0472">Membrane</keyword>
<name>A0ABN9QFF2_9DINO</name>
<keyword evidence="3" id="KW-1185">Reference proteome</keyword>
<evidence type="ECO:0008006" key="4">
    <source>
        <dbReference type="Google" id="ProtNLM"/>
    </source>
</evidence>
<organism evidence="2 3">
    <name type="scientific">Prorocentrum cordatum</name>
    <dbReference type="NCBI Taxonomy" id="2364126"/>
    <lineage>
        <taxon>Eukaryota</taxon>
        <taxon>Sar</taxon>
        <taxon>Alveolata</taxon>
        <taxon>Dinophyceae</taxon>
        <taxon>Prorocentrales</taxon>
        <taxon>Prorocentraceae</taxon>
        <taxon>Prorocentrum</taxon>
    </lineage>
</organism>
<dbReference type="EMBL" id="CAUYUJ010003034">
    <property type="protein sequence ID" value="CAK0803553.1"/>
    <property type="molecule type" value="Genomic_DNA"/>
</dbReference>
<keyword evidence="1" id="KW-0812">Transmembrane</keyword>
<sequence length="90" mass="9646">MGSGAPPQDGTTTVKQIENNKIEVLDHRNDVLPLRLERKPARYQRVKMVLPLLILLALGAVAHTHGNSGAAKTIVFVVLGVGVAIFLALI</sequence>
<evidence type="ECO:0000313" key="2">
    <source>
        <dbReference type="EMBL" id="CAK0803553.1"/>
    </source>
</evidence>
<evidence type="ECO:0000256" key="1">
    <source>
        <dbReference type="SAM" id="Phobius"/>
    </source>
</evidence>
<dbReference type="Proteomes" id="UP001189429">
    <property type="component" value="Unassembled WGS sequence"/>
</dbReference>
<protein>
    <recommendedName>
        <fullName evidence="4">Transmembrane protein 230</fullName>
    </recommendedName>
</protein>
<evidence type="ECO:0000313" key="3">
    <source>
        <dbReference type="Proteomes" id="UP001189429"/>
    </source>
</evidence>
<proteinExistence type="predicted"/>
<feature type="transmembrane region" description="Helical" evidence="1">
    <location>
        <begin position="70"/>
        <end position="89"/>
    </location>
</feature>
<feature type="transmembrane region" description="Helical" evidence="1">
    <location>
        <begin position="48"/>
        <end position="64"/>
    </location>
</feature>
<keyword evidence="1" id="KW-1133">Transmembrane helix</keyword>
<feature type="non-terminal residue" evidence="2">
    <location>
        <position position="90"/>
    </location>
</feature>
<gene>
    <name evidence="2" type="ORF">PCOR1329_LOCUS10675</name>
</gene>
<comment type="caution">
    <text evidence="2">The sequence shown here is derived from an EMBL/GenBank/DDBJ whole genome shotgun (WGS) entry which is preliminary data.</text>
</comment>